<feature type="region of interest" description="Disordered" evidence="2">
    <location>
        <begin position="570"/>
        <end position="713"/>
    </location>
</feature>
<evidence type="ECO:0000313" key="6">
    <source>
        <dbReference type="Proteomes" id="UP000054466"/>
    </source>
</evidence>
<reference evidence="5 6" key="1">
    <citation type="submission" date="2015-01" db="EMBL/GenBank/DDBJ databases">
        <title>The Genome Sequence of Cladophialophora immunda CBS83496.</title>
        <authorList>
            <consortium name="The Broad Institute Genomics Platform"/>
            <person name="Cuomo C."/>
            <person name="de Hoog S."/>
            <person name="Gorbushina A."/>
            <person name="Stielow B."/>
            <person name="Teixiera M."/>
            <person name="Abouelleil A."/>
            <person name="Chapman S.B."/>
            <person name="Priest M."/>
            <person name="Young S.K."/>
            <person name="Wortman J."/>
            <person name="Nusbaum C."/>
            <person name="Birren B."/>
        </authorList>
    </citation>
    <scope>NUCLEOTIDE SEQUENCE [LARGE SCALE GENOMIC DNA]</scope>
    <source>
        <strain evidence="5 6">CBS 83496</strain>
    </source>
</reference>
<dbReference type="EMBL" id="KN847045">
    <property type="protein sequence ID" value="KIW24348.1"/>
    <property type="molecule type" value="Genomic_DNA"/>
</dbReference>
<feature type="compositionally biased region" description="Basic and acidic residues" evidence="2">
    <location>
        <begin position="696"/>
        <end position="705"/>
    </location>
</feature>
<feature type="compositionally biased region" description="Pro residues" evidence="2">
    <location>
        <begin position="302"/>
        <end position="318"/>
    </location>
</feature>
<evidence type="ECO:0008006" key="7">
    <source>
        <dbReference type="Google" id="ProtNLM"/>
    </source>
</evidence>
<dbReference type="PANTHER" id="PTHR46734">
    <property type="entry name" value="TELOMERIC REPEAT-BINDING FACTOR 1 TERF1"/>
    <property type="match status" value="1"/>
</dbReference>
<evidence type="ECO:0000313" key="5">
    <source>
        <dbReference type="EMBL" id="KIW24348.1"/>
    </source>
</evidence>
<dbReference type="InterPro" id="IPR052450">
    <property type="entry name" value="TRBD-Containing_Protein"/>
</dbReference>
<gene>
    <name evidence="5" type="ORF">PV07_10067</name>
</gene>
<feature type="domain" description="Myb-like" evidence="3">
    <location>
        <begin position="514"/>
        <end position="568"/>
    </location>
</feature>
<dbReference type="SMART" id="SM00717">
    <property type="entry name" value="SANT"/>
    <property type="match status" value="2"/>
</dbReference>
<feature type="compositionally biased region" description="Basic and acidic residues" evidence="2">
    <location>
        <begin position="646"/>
        <end position="675"/>
    </location>
</feature>
<keyword evidence="6" id="KW-1185">Reference proteome</keyword>
<feature type="region of interest" description="Disordered" evidence="2">
    <location>
        <begin position="41"/>
        <end position="85"/>
    </location>
</feature>
<dbReference type="GeneID" id="27349261"/>
<dbReference type="Gene3D" id="1.10.10.60">
    <property type="entry name" value="Homeodomain-like"/>
    <property type="match status" value="2"/>
</dbReference>
<organism evidence="5 6">
    <name type="scientific">Cladophialophora immunda</name>
    <dbReference type="NCBI Taxonomy" id="569365"/>
    <lineage>
        <taxon>Eukaryota</taxon>
        <taxon>Fungi</taxon>
        <taxon>Dikarya</taxon>
        <taxon>Ascomycota</taxon>
        <taxon>Pezizomycotina</taxon>
        <taxon>Eurotiomycetes</taxon>
        <taxon>Chaetothyriomycetidae</taxon>
        <taxon>Chaetothyriales</taxon>
        <taxon>Herpotrichiellaceae</taxon>
        <taxon>Cladophialophora</taxon>
    </lineage>
</organism>
<feature type="region of interest" description="Disordered" evidence="2">
    <location>
        <begin position="502"/>
        <end position="524"/>
    </location>
</feature>
<dbReference type="Proteomes" id="UP000054466">
    <property type="component" value="Unassembled WGS sequence"/>
</dbReference>
<dbReference type="InterPro" id="IPR001005">
    <property type="entry name" value="SANT/Myb"/>
</dbReference>
<dbReference type="STRING" id="569365.A0A0D2BYY5"/>
<protein>
    <recommendedName>
        <fullName evidence="7">Myb-like domain-containing protein</fullName>
    </recommendedName>
</protein>
<accession>A0A0D2BYY5</accession>
<feature type="domain" description="HTH myb-type" evidence="4">
    <location>
        <begin position="413"/>
        <end position="471"/>
    </location>
</feature>
<feature type="region of interest" description="Disordered" evidence="2">
    <location>
        <begin position="299"/>
        <end position="370"/>
    </location>
</feature>
<dbReference type="RefSeq" id="XP_016244564.1">
    <property type="nucleotide sequence ID" value="XM_016397373.1"/>
</dbReference>
<dbReference type="Pfam" id="PF00249">
    <property type="entry name" value="Myb_DNA-binding"/>
    <property type="match status" value="1"/>
</dbReference>
<dbReference type="PROSITE" id="PS50090">
    <property type="entry name" value="MYB_LIKE"/>
    <property type="match status" value="2"/>
</dbReference>
<dbReference type="PROSITE" id="PS51294">
    <property type="entry name" value="HTH_MYB"/>
    <property type="match status" value="2"/>
</dbReference>
<evidence type="ECO:0000256" key="1">
    <source>
        <dbReference type="ARBA" id="ARBA00023242"/>
    </source>
</evidence>
<feature type="region of interest" description="Disordered" evidence="2">
    <location>
        <begin position="252"/>
        <end position="271"/>
    </location>
</feature>
<dbReference type="InterPro" id="IPR009057">
    <property type="entry name" value="Homeodomain-like_sf"/>
</dbReference>
<evidence type="ECO:0000256" key="2">
    <source>
        <dbReference type="SAM" id="MobiDB-lite"/>
    </source>
</evidence>
<dbReference type="VEuPathDB" id="FungiDB:PV07_10067"/>
<dbReference type="OrthoDB" id="608866at2759"/>
<dbReference type="CDD" id="cd11660">
    <property type="entry name" value="SANT_TRF"/>
    <property type="match status" value="2"/>
</dbReference>
<feature type="compositionally biased region" description="Basic and acidic residues" evidence="2">
    <location>
        <begin position="570"/>
        <end position="592"/>
    </location>
</feature>
<proteinExistence type="predicted"/>
<feature type="domain" description="HTH myb-type" evidence="4">
    <location>
        <begin position="514"/>
        <end position="544"/>
    </location>
</feature>
<feature type="compositionally biased region" description="Polar residues" evidence="2">
    <location>
        <begin position="609"/>
        <end position="635"/>
    </location>
</feature>
<evidence type="ECO:0000259" key="4">
    <source>
        <dbReference type="PROSITE" id="PS51294"/>
    </source>
</evidence>
<dbReference type="SUPFAM" id="SSF46689">
    <property type="entry name" value="Homeodomain-like"/>
    <property type="match status" value="2"/>
</dbReference>
<feature type="compositionally biased region" description="Acidic residues" evidence="2">
    <location>
        <begin position="348"/>
        <end position="360"/>
    </location>
</feature>
<evidence type="ECO:0000259" key="3">
    <source>
        <dbReference type="PROSITE" id="PS50090"/>
    </source>
</evidence>
<dbReference type="HOGENOM" id="CLU_457811_0_0_1"/>
<dbReference type="AlphaFoldDB" id="A0A0D2BYY5"/>
<feature type="domain" description="Myb-like" evidence="3">
    <location>
        <begin position="412"/>
        <end position="467"/>
    </location>
</feature>
<keyword evidence="1" id="KW-0539">Nucleus</keyword>
<name>A0A0D2BYY5_9EURO</name>
<sequence>MNGIIEPLPGLLDDPLFQIPDLPALTNFQIAPLRNPAPSRHANVPLPLEPVADNSLGNGRPSKNAPHPVDSPERRKAPKITPNDVLLAREAKRPHLAISELLEADHGPEPVPTYLPSFISLAVVEKSPIQTPSFLEHPHSLRRLRLDADNEHVGLDWTRHLPPPAQKEERHNRPAPLLPAMVTGLHEPPPSAALLPSMGLDSLRAVVAGLHEPPSSALLPSIDLEPRNATITGLHDPQPAALLPSIYSESIHTTGTGLHEPPPPPVAQLPSIDLDPIHAISRPVTTSRIHVRDMLTESVQPDPEPYLPDPEPNQPDPEPAILDPDPYHQGSELYHPSPEPYNPGPESDQPDIEPEPEPEPEPVPVPSGPIIDRRITFTRAYLRNNTVSPDEIRQRIPKVIHPVWKETTRKSFKRRTRRRWTDAETADLFAGVEKHGIGRWKQILDDPSFNFLDRNSVDLKDRYRVCINDRPSSRSDTNLRADSPIAEASPSIEILGIRHCREKADQMSSGQGSKQRRKRRAWTDREDENLLEGVARHGFQWTAIHDDPDLDLSHRRATDLRDRIRNKFPDGYKHAESAPLRSEVKKAEREAQAAEPTPWDVAVPGRELNATQATTRAQWESENVTATDKSTTTAPPTQPRSIRPGELTRDDVDKDRENMQEEHDREREGEAEKEQLQPPVTLPSFSLGFYDDMDWEDNRLPPLHDWDEDDISD</sequence>
<dbReference type="InterPro" id="IPR017930">
    <property type="entry name" value="Myb_dom"/>
</dbReference>
<dbReference type="PANTHER" id="PTHR46734:SF1">
    <property type="entry name" value="TELOMERIC REPEAT-BINDING FACTOR 1"/>
    <property type="match status" value="1"/>
</dbReference>